<dbReference type="Pfam" id="PF02784">
    <property type="entry name" value="Orn_Arg_deC_N"/>
    <property type="match status" value="1"/>
</dbReference>
<comment type="pathway">
    <text evidence="5">Amine and polyamine biosynthesis; putrescine biosynthesis via L-ornithine pathway; putrescine from L-ornithine: step 1/1.</text>
</comment>
<organism evidence="11 12">
    <name type="scientific">Victivallis vadensis</name>
    <dbReference type="NCBI Taxonomy" id="172901"/>
    <lineage>
        <taxon>Bacteria</taxon>
        <taxon>Pseudomonadati</taxon>
        <taxon>Lentisphaerota</taxon>
        <taxon>Lentisphaeria</taxon>
        <taxon>Victivallales</taxon>
        <taxon>Victivallaceae</taxon>
        <taxon>Victivallis</taxon>
    </lineage>
</organism>
<comment type="caution">
    <text evidence="11">The sequence shown here is derived from an EMBL/GenBank/DDBJ whole genome shotgun (WGS) entry which is preliminary data.</text>
</comment>
<keyword evidence="3 8" id="KW-0663">Pyridoxal phosphate</keyword>
<dbReference type="GeneID" id="78295140"/>
<comment type="catalytic activity">
    <reaction evidence="7">
        <text>L-ornithine + H(+) = putrescine + CO2</text>
        <dbReference type="Rhea" id="RHEA:22964"/>
        <dbReference type="ChEBI" id="CHEBI:15378"/>
        <dbReference type="ChEBI" id="CHEBI:16526"/>
        <dbReference type="ChEBI" id="CHEBI:46911"/>
        <dbReference type="ChEBI" id="CHEBI:326268"/>
        <dbReference type="EC" id="4.1.1.17"/>
    </reaction>
</comment>
<accession>A0A2U1B1U0</accession>
<dbReference type="SUPFAM" id="SSF51419">
    <property type="entry name" value="PLP-binding barrel"/>
    <property type="match status" value="1"/>
</dbReference>
<proteinExistence type="inferred from homology"/>
<dbReference type="InterPro" id="IPR022653">
    <property type="entry name" value="De-COase2_pyr-phos_BS"/>
</dbReference>
<keyword evidence="12" id="KW-1185">Reference proteome</keyword>
<dbReference type="InterPro" id="IPR022644">
    <property type="entry name" value="De-COase2_N"/>
</dbReference>
<dbReference type="EMBL" id="QEKH01000011">
    <property type="protein sequence ID" value="PVY42635.1"/>
    <property type="molecule type" value="Genomic_DNA"/>
</dbReference>
<dbReference type="EC" id="4.1.1.17" evidence="6"/>
<evidence type="ECO:0000313" key="10">
    <source>
        <dbReference type="EMBL" id="NMD87081.1"/>
    </source>
</evidence>
<dbReference type="PANTHER" id="PTHR11482">
    <property type="entry name" value="ARGININE/DIAMINOPIMELATE/ORNITHINE DECARBOXYLASE"/>
    <property type="match status" value="1"/>
</dbReference>
<evidence type="ECO:0000256" key="7">
    <source>
        <dbReference type="ARBA" id="ARBA00049127"/>
    </source>
</evidence>
<evidence type="ECO:0000313" key="11">
    <source>
        <dbReference type="EMBL" id="PVY42635.1"/>
    </source>
</evidence>
<dbReference type="RefSeq" id="WP_116883826.1">
    <property type="nucleotide sequence ID" value="NZ_CABMMC010000123.1"/>
</dbReference>
<protein>
    <recommendedName>
        <fullName evidence="6">ornithine decarboxylase</fullName>
        <ecNumber evidence="6">4.1.1.17</ecNumber>
    </recommendedName>
</protein>
<dbReference type="GO" id="GO:0033387">
    <property type="term" value="P:putrescine biosynthetic process from arginine, via ornithine"/>
    <property type="evidence" value="ECO:0007669"/>
    <property type="project" value="TreeGrafter"/>
</dbReference>
<dbReference type="InterPro" id="IPR000183">
    <property type="entry name" value="Orn/DAP/Arg_de-COase"/>
</dbReference>
<dbReference type="GO" id="GO:0005737">
    <property type="term" value="C:cytoplasm"/>
    <property type="evidence" value="ECO:0007669"/>
    <property type="project" value="TreeGrafter"/>
</dbReference>
<feature type="domain" description="Orn/DAP/Arg decarboxylase 2 N-terminal" evidence="9">
    <location>
        <begin position="36"/>
        <end position="269"/>
    </location>
</feature>
<comment type="cofactor">
    <cofactor evidence="1 8">
        <name>pyridoxal 5'-phosphate</name>
        <dbReference type="ChEBI" id="CHEBI:597326"/>
    </cofactor>
</comment>
<evidence type="ECO:0000256" key="3">
    <source>
        <dbReference type="ARBA" id="ARBA00022898"/>
    </source>
</evidence>
<dbReference type="OrthoDB" id="9802241at2"/>
<reference evidence="11 12" key="1">
    <citation type="submission" date="2018-04" db="EMBL/GenBank/DDBJ databases">
        <title>Genomic Encyclopedia of Type Strains, Phase IV (KMG-IV): sequencing the most valuable type-strain genomes for metagenomic binning, comparative biology and taxonomic classification.</title>
        <authorList>
            <person name="Goeker M."/>
        </authorList>
    </citation>
    <scope>NUCLEOTIDE SEQUENCE [LARGE SCALE GENOMIC DNA]</scope>
    <source>
        <strain evidence="11 12">DSM 14823</strain>
    </source>
</reference>
<evidence type="ECO:0000256" key="8">
    <source>
        <dbReference type="PIRSR" id="PIRSR600183-50"/>
    </source>
</evidence>
<dbReference type="FunFam" id="2.40.37.10:FF:000004">
    <property type="entry name" value="Ornithine decarboxylase"/>
    <property type="match status" value="1"/>
</dbReference>
<feature type="modified residue" description="N6-(pyridoxal phosphate)lysine" evidence="8">
    <location>
        <position position="57"/>
    </location>
</feature>
<feature type="active site" description="Proton donor" evidence="8">
    <location>
        <position position="335"/>
    </location>
</feature>
<dbReference type="PROSITE" id="PS00878">
    <property type="entry name" value="ODR_DC_2_1"/>
    <property type="match status" value="1"/>
</dbReference>
<dbReference type="InterPro" id="IPR029066">
    <property type="entry name" value="PLP-binding_barrel"/>
</dbReference>
<gene>
    <name evidence="11" type="ORF">C8D82_11192</name>
    <name evidence="10" type="ORF">HF882_10850</name>
</gene>
<dbReference type="SUPFAM" id="SSF50621">
    <property type="entry name" value="Alanine racemase C-terminal domain-like"/>
    <property type="match status" value="1"/>
</dbReference>
<dbReference type="CDD" id="cd00622">
    <property type="entry name" value="PLPDE_III_ODC"/>
    <property type="match status" value="1"/>
</dbReference>
<dbReference type="GO" id="GO:0004586">
    <property type="term" value="F:ornithine decarboxylase activity"/>
    <property type="evidence" value="ECO:0007669"/>
    <property type="project" value="UniProtKB-EC"/>
</dbReference>
<dbReference type="EMBL" id="JABAEW010000018">
    <property type="protein sequence ID" value="NMD87081.1"/>
    <property type="molecule type" value="Genomic_DNA"/>
</dbReference>
<evidence type="ECO:0000259" key="9">
    <source>
        <dbReference type="Pfam" id="PF02784"/>
    </source>
</evidence>
<name>A0A2U1B1U0_9BACT</name>
<evidence type="ECO:0000256" key="2">
    <source>
        <dbReference type="ARBA" id="ARBA00008872"/>
    </source>
</evidence>
<dbReference type="PRINTS" id="PR01179">
    <property type="entry name" value="ODADCRBXLASE"/>
</dbReference>
<evidence type="ECO:0000313" key="13">
    <source>
        <dbReference type="Proteomes" id="UP000576225"/>
    </source>
</evidence>
<dbReference type="InterPro" id="IPR009006">
    <property type="entry name" value="Ala_racemase/Decarboxylase_C"/>
</dbReference>
<dbReference type="Proteomes" id="UP000576225">
    <property type="component" value="Unassembled WGS sequence"/>
</dbReference>
<comment type="similarity">
    <text evidence="2">Belongs to the Orn/Lys/Arg decarboxylase class-II family.</text>
</comment>
<dbReference type="PRINTS" id="PR01182">
    <property type="entry name" value="ORNDCRBXLASE"/>
</dbReference>
<keyword evidence="4" id="KW-0456">Lyase</keyword>
<dbReference type="FunFam" id="3.20.20.10:FF:000008">
    <property type="entry name" value="Ornithine decarboxylase"/>
    <property type="match status" value="1"/>
</dbReference>
<dbReference type="Gene3D" id="2.40.37.10">
    <property type="entry name" value="Lyase, Ornithine Decarboxylase, Chain A, domain 1"/>
    <property type="match status" value="1"/>
</dbReference>
<dbReference type="PANTHER" id="PTHR11482:SF6">
    <property type="entry name" value="ORNITHINE DECARBOXYLASE 1-RELATED"/>
    <property type="match status" value="1"/>
</dbReference>
<dbReference type="Gene3D" id="3.20.20.10">
    <property type="entry name" value="Alanine racemase"/>
    <property type="match status" value="1"/>
</dbReference>
<evidence type="ECO:0000256" key="1">
    <source>
        <dbReference type="ARBA" id="ARBA00001933"/>
    </source>
</evidence>
<dbReference type="InterPro" id="IPR002433">
    <property type="entry name" value="Orn_de-COase"/>
</dbReference>
<sequence>MRIDVLDYYAKQDWQLMKQEADRHPTPFLVVNLNIVKMKYEELLQHFPFSRIYYAVKANPATEVLELLRDLGSCFDIASRYELDRVLSLGIEPERVSYGNTIKKPADIRYFYEKGVRLFATDSEADLRNIAKEAPGARVFCRILTEGSETADWPLSRKFGCHPDMAIDLVLLARELGLQPWGISFHVGSQQRDIGAWDSAIAKVRYIFDYLEGEGLKLSMINMGGGFPANYISKTNEMNVYSEEITRYLEEDFGDDFPEIILEPGRSLVGECGILVSEVVLISQKSSMGVDKWLYLDTGKFNGLIETWDESIKYPLYCEARGEPCEDFIIAGPTCDSQDIMYEYFRNPVPAYIKPGDRIYWLSTGAYTSSYCSVEFNGFPPLPVYFVK</sequence>
<evidence type="ECO:0000256" key="5">
    <source>
        <dbReference type="ARBA" id="ARBA00034115"/>
    </source>
</evidence>
<reference evidence="10 13" key="2">
    <citation type="submission" date="2020-04" db="EMBL/GenBank/DDBJ databases">
        <authorList>
            <person name="Hitch T.C.A."/>
            <person name="Wylensek D."/>
            <person name="Clavel T."/>
        </authorList>
    </citation>
    <scope>NUCLEOTIDE SEQUENCE [LARGE SCALE GENOMIC DNA]</scope>
    <source>
        <strain evidence="10 13">COR2-253-APC-1A</strain>
    </source>
</reference>
<dbReference type="Proteomes" id="UP000245959">
    <property type="component" value="Unassembled WGS sequence"/>
</dbReference>
<evidence type="ECO:0000313" key="12">
    <source>
        <dbReference type="Proteomes" id="UP000245959"/>
    </source>
</evidence>
<evidence type="ECO:0000256" key="4">
    <source>
        <dbReference type="ARBA" id="ARBA00023239"/>
    </source>
</evidence>
<evidence type="ECO:0000256" key="6">
    <source>
        <dbReference type="ARBA" id="ARBA00034138"/>
    </source>
</evidence>
<dbReference type="AlphaFoldDB" id="A0A2U1B1U0"/>